<dbReference type="InterPro" id="IPR010985">
    <property type="entry name" value="Ribbon_hlx_hlx"/>
</dbReference>
<proteinExistence type="inferred from homology"/>
<dbReference type="SUPFAM" id="SSF47598">
    <property type="entry name" value="Ribbon-helix-helix"/>
    <property type="match status" value="1"/>
</dbReference>
<name>A0A0A0D509_9PROT</name>
<dbReference type="InterPro" id="IPR038296">
    <property type="entry name" value="ParD_sf"/>
</dbReference>
<comment type="similarity">
    <text evidence="1">Belongs to the ParD antitoxin family.</text>
</comment>
<dbReference type="OrthoDB" id="9815501at2"/>
<dbReference type="GO" id="GO:0006355">
    <property type="term" value="P:regulation of DNA-templated transcription"/>
    <property type="evidence" value="ECO:0007669"/>
    <property type="project" value="InterPro"/>
</dbReference>
<sequence length="83" mass="9508">MATNVHLTPELERFARKCVEEGRYNNVSEVVRSGLRLLQEAEERRQAFAAMLREAEEEGEREGTFTLDEVLAEAEQIIADAKR</sequence>
<accession>A0A0A0D509</accession>
<dbReference type="EMBL" id="JANX01000367">
    <property type="protein sequence ID" value="KGM32157.1"/>
    <property type="molecule type" value="Genomic_DNA"/>
</dbReference>
<evidence type="ECO:0000313" key="4">
    <source>
        <dbReference type="Proteomes" id="UP000029995"/>
    </source>
</evidence>
<gene>
    <name evidence="3" type="ORF">P409_23050</name>
</gene>
<dbReference type="PANTHER" id="PTHR36582:SF2">
    <property type="entry name" value="ANTITOXIN PARD"/>
    <property type="match status" value="1"/>
</dbReference>
<comment type="caution">
    <text evidence="3">The sequence shown here is derived from an EMBL/GenBank/DDBJ whole genome shotgun (WGS) entry which is preliminary data.</text>
</comment>
<organism evidence="3 4">
    <name type="scientific">Inquilinus limosus MP06</name>
    <dbReference type="NCBI Taxonomy" id="1398085"/>
    <lineage>
        <taxon>Bacteria</taxon>
        <taxon>Pseudomonadati</taxon>
        <taxon>Pseudomonadota</taxon>
        <taxon>Alphaproteobacteria</taxon>
        <taxon>Rhodospirillales</taxon>
        <taxon>Rhodospirillaceae</taxon>
        <taxon>Inquilinus</taxon>
    </lineage>
</organism>
<dbReference type="Proteomes" id="UP000029995">
    <property type="component" value="Unassembled WGS sequence"/>
</dbReference>
<dbReference type="RefSeq" id="WP_034844226.1">
    <property type="nucleotide sequence ID" value="NZ_JANX01000367.1"/>
</dbReference>
<evidence type="ECO:0000313" key="3">
    <source>
        <dbReference type="EMBL" id="KGM32157.1"/>
    </source>
</evidence>
<protein>
    <submittedName>
        <fullName evidence="3">Transcriptional regulator</fullName>
    </submittedName>
</protein>
<evidence type="ECO:0000256" key="2">
    <source>
        <dbReference type="ARBA" id="ARBA00022649"/>
    </source>
</evidence>
<dbReference type="Gene3D" id="6.10.10.120">
    <property type="entry name" value="Antitoxin ParD1-like"/>
    <property type="match status" value="1"/>
</dbReference>
<dbReference type="NCBIfam" id="TIGR02606">
    <property type="entry name" value="antidote_CC2985"/>
    <property type="match status" value="1"/>
</dbReference>
<evidence type="ECO:0000256" key="1">
    <source>
        <dbReference type="ARBA" id="ARBA00008580"/>
    </source>
</evidence>
<reference evidence="3 4" key="1">
    <citation type="submission" date="2014-01" db="EMBL/GenBank/DDBJ databases">
        <title>Genome sequence determination for a cystic fibrosis isolate, Inquilinus limosus.</title>
        <authorList>
            <person name="Pino M."/>
            <person name="Di Conza J."/>
            <person name="Gutkind G."/>
        </authorList>
    </citation>
    <scope>NUCLEOTIDE SEQUENCE [LARGE SCALE GENOMIC DNA]</scope>
    <source>
        <strain evidence="3 4">MP06</strain>
    </source>
</reference>
<dbReference type="AlphaFoldDB" id="A0A0A0D509"/>
<dbReference type="Pfam" id="PF03693">
    <property type="entry name" value="ParD_antitoxin"/>
    <property type="match status" value="1"/>
</dbReference>
<dbReference type="InterPro" id="IPR022789">
    <property type="entry name" value="ParD"/>
</dbReference>
<keyword evidence="2" id="KW-1277">Toxin-antitoxin system</keyword>
<dbReference type="PANTHER" id="PTHR36582">
    <property type="entry name" value="ANTITOXIN PARD"/>
    <property type="match status" value="1"/>
</dbReference>